<gene>
    <name evidence="1" type="ORF">MRB53_016455</name>
</gene>
<comment type="caution">
    <text evidence="1">The sequence shown here is derived from an EMBL/GenBank/DDBJ whole genome shotgun (WGS) entry which is preliminary data.</text>
</comment>
<proteinExistence type="predicted"/>
<keyword evidence="2" id="KW-1185">Reference proteome</keyword>
<organism evidence="1 2">
    <name type="scientific">Persea americana</name>
    <name type="common">Avocado</name>
    <dbReference type="NCBI Taxonomy" id="3435"/>
    <lineage>
        <taxon>Eukaryota</taxon>
        <taxon>Viridiplantae</taxon>
        <taxon>Streptophyta</taxon>
        <taxon>Embryophyta</taxon>
        <taxon>Tracheophyta</taxon>
        <taxon>Spermatophyta</taxon>
        <taxon>Magnoliopsida</taxon>
        <taxon>Magnoliidae</taxon>
        <taxon>Laurales</taxon>
        <taxon>Lauraceae</taxon>
        <taxon>Persea</taxon>
    </lineage>
</organism>
<name>A0ACC2M1V0_PERAE</name>
<evidence type="ECO:0000313" key="2">
    <source>
        <dbReference type="Proteomes" id="UP001234297"/>
    </source>
</evidence>
<dbReference type="Proteomes" id="UP001234297">
    <property type="component" value="Chromosome 5"/>
</dbReference>
<evidence type="ECO:0000313" key="1">
    <source>
        <dbReference type="EMBL" id="KAJ8639761.1"/>
    </source>
</evidence>
<dbReference type="EMBL" id="CM056813">
    <property type="protein sequence ID" value="KAJ8639761.1"/>
    <property type="molecule type" value="Genomic_DNA"/>
</dbReference>
<sequence length="157" mass="17762">MDSFSFIDFLSSSFYIPFLGFPVCRNQETLLAALPFLFDPQPEPEPLIAGAVSSVSRSVFFVFPLIHSSYPSSTFSVLVLSFSFLCFFPELDHHKQPGICESKAQEDPDSSIHCLQNYTAETYHSLPQRPWPPLLLLLLPPQPYRKEGGDSRSFVLR</sequence>
<reference evidence="1 2" key="1">
    <citation type="journal article" date="2022" name="Hortic Res">
        <title>A haplotype resolved chromosomal level avocado genome allows analysis of novel avocado genes.</title>
        <authorList>
            <person name="Nath O."/>
            <person name="Fletcher S.J."/>
            <person name="Hayward A."/>
            <person name="Shaw L.M."/>
            <person name="Masouleh A.K."/>
            <person name="Furtado A."/>
            <person name="Henry R.J."/>
            <person name="Mitter N."/>
        </authorList>
    </citation>
    <scope>NUCLEOTIDE SEQUENCE [LARGE SCALE GENOMIC DNA]</scope>
    <source>
        <strain evidence="2">cv. Hass</strain>
    </source>
</reference>
<protein>
    <submittedName>
        <fullName evidence="1">Uncharacterized protein</fullName>
    </submittedName>
</protein>
<accession>A0ACC2M1V0</accession>